<dbReference type="Gene3D" id="3.30.420.10">
    <property type="entry name" value="Ribonuclease H-like superfamily/Ribonuclease H"/>
    <property type="match status" value="1"/>
</dbReference>
<organism evidence="3 4">
    <name type="scientific">Actinomyces oris</name>
    <dbReference type="NCBI Taxonomy" id="544580"/>
    <lineage>
        <taxon>Bacteria</taxon>
        <taxon>Bacillati</taxon>
        <taxon>Actinomycetota</taxon>
        <taxon>Actinomycetes</taxon>
        <taxon>Actinomycetales</taxon>
        <taxon>Actinomycetaceae</taxon>
        <taxon>Actinomyces</taxon>
    </lineage>
</organism>
<evidence type="ECO:0000259" key="2">
    <source>
        <dbReference type="PROSITE" id="PS50994"/>
    </source>
</evidence>
<dbReference type="PROSITE" id="PS50994">
    <property type="entry name" value="INTEGRASE"/>
    <property type="match status" value="1"/>
</dbReference>
<dbReference type="GO" id="GO:0015074">
    <property type="term" value="P:DNA integration"/>
    <property type="evidence" value="ECO:0007669"/>
    <property type="project" value="InterPro"/>
</dbReference>
<feature type="region of interest" description="Disordered" evidence="1">
    <location>
        <begin position="322"/>
        <end position="341"/>
    </location>
</feature>
<feature type="compositionally biased region" description="Polar residues" evidence="1">
    <location>
        <begin position="401"/>
        <end position="411"/>
    </location>
</feature>
<dbReference type="InterPro" id="IPR012337">
    <property type="entry name" value="RNaseH-like_sf"/>
</dbReference>
<name>A0AAW9KVQ9_9ACTO</name>
<gene>
    <name evidence="3" type="ORF">QU665_06250</name>
</gene>
<dbReference type="InterPro" id="IPR001584">
    <property type="entry name" value="Integrase_cat-core"/>
</dbReference>
<dbReference type="RefSeq" id="WP_322911981.1">
    <property type="nucleotide sequence ID" value="NZ_JAXBCZ010000001.1"/>
</dbReference>
<evidence type="ECO:0000313" key="4">
    <source>
        <dbReference type="Proteomes" id="UP001289581"/>
    </source>
</evidence>
<dbReference type="SUPFAM" id="SSF46689">
    <property type="entry name" value="Homeodomain-like"/>
    <property type="match status" value="1"/>
</dbReference>
<reference evidence="3 4" key="1">
    <citation type="submission" date="2023-06" db="EMBL/GenBank/DDBJ databases">
        <title>Actinomyces orist ORNL 0101 HMT-893 genome.</title>
        <authorList>
            <person name="Johnston C.D."/>
            <person name="Chen T."/>
            <person name="Dewhirst F.E."/>
        </authorList>
    </citation>
    <scope>NUCLEOTIDE SEQUENCE [LARGE SCALE GENOMIC DNA]</scope>
    <source>
        <strain evidence="3 4">ORNL 0101</strain>
    </source>
</reference>
<evidence type="ECO:0000256" key="1">
    <source>
        <dbReference type="SAM" id="MobiDB-lite"/>
    </source>
</evidence>
<dbReference type="SUPFAM" id="SSF53098">
    <property type="entry name" value="Ribonuclease H-like"/>
    <property type="match status" value="1"/>
</dbReference>
<proteinExistence type="predicted"/>
<dbReference type="AlphaFoldDB" id="A0AAW9KVQ9"/>
<dbReference type="InterPro" id="IPR036397">
    <property type="entry name" value="RNaseH_sf"/>
</dbReference>
<dbReference type="Proteomes" id="UP001289581">
    <property type="component" value="Unassembled WGS sequence"/>
</dbReference>
<comment type="caution">
    <text evidence="3">The sequence shown here is derived from an EMBL/GenBank/DDBJ whole genome shotgun (WGS) entry which is preliminary data.</text>
</comment>
<feature type="compositionally biased region" description="Basic residues" evidence="1">
    <location>
        <begin position="426"/>
        <end position="435"/>
    </location>
</feature>
<evidence type="ECO:0000313" key="3">
    <source>
        <dbReference type="EMBL" id="MEA1304667.1"/>
    </source>
</evidence>
<sequence length="435" mass="48141">MGNSISPSRREQVIGFDSRTSGMSVEEFCAQVGISRASFYRIRRRAEHEGLAAALTPRPRAPHHPARVWDQGTDERIAQVRADLLAAGREAGPVSVWWVMSQGASVPAPSRATIARSLRRAGLVVPAPRKRPRTSYKRFTRSAANELWQIDGFQWRLEDRVVTVYQVVDDCSRVITALRACWGGESVAGTRMVLEEAFTTWGRPAAILSDNALAFNTSRTTGPGATEKWLASLGIRPISGRVGHPQTQGKVERSHQPAAAWLRAHPASTLEELNTELDRFTSYYNTERQHQGHGVALTPLRVWTQAPRALASPAPIDLDRLPAGGGPISLPDPTDPAGSDSAVDRARRTVMSNGCVSYKNRALSLGKAMRGIEVTLIEYLTRLDLYDPDGRRFVSLPWPQPTQRQQGNRSTIDTKKPPYRLIPLPPRHHRTSHKS</sequence>
<protein>
    <submittedName>
        <fullName evidence="3">DDE-type integrase/transposase/recombinase</fullName>
    </submittedName>
</protein>
<dbReference type="Pfam" id="PF13518">
    <property type="entry name" value="HTH_28"/>
    <property type="match status" value="1"/>
</dbReference>
<dbReference type="PANTHER" id="PTHR35004:SF7">
    <property type="entry name" value="INTEGRASE PROTEIN"/>
    <property type="match status" value="1"/>
</dbReference>
<keyword evidence="4" id="KW-1185">Reference proteome</keyword>
<dbReference type="InterPro" id="IPR055247">
    <property type="entry name" value="InsJ-like_HTH"/>
</dbReference>
<dbReference type="PANTHER" id="PTHR35004">
    <property type="entry name" value="TRANSPOSASE RV3428C-RELATED"/>
    <property type="match status" value="1"/>
</dbReference>
<feature type="domain" description="Integrase catalytic" evidence="2">
    <location>
        <begin position="128"/>
        <end position="307"/>
    </location>
</feature>
<feature type="region of interest" description="Disordered" evidence="1">
    <location>
        <begin position="396"/>
        <end position="435"/>
    </location>
</feature>
<dbReference type="Pfam" id="PF13683">
    <property type="entry name" value="rve_3"/>
    <property type="match status" value="1"/>
</dbReference>
<dbReference type="InterPro" id="IPR009057">
    <property type="entry name" value="Homeodomain-like_sf"/>
</dbReference>
<accession>A0AAW9KVQ9</accession>
<dbReference type="EMBL" id="JAXBCZ010000001">
    <property type="protein sequence ID" value="MEA1304667.1"/>
    <property type="molecule type" value="Genomic_DNA"/>
</dbReference>
<dbReference type="GO" id="GO:0003676">
    <property type="term" value="F:nucleic acid binding"/>
    <property type="evidence" value="ECO:0007669"/>
    <property type="project" value="InterPro"/>
</dbReference>